<gene>
    <name evidence="2" type="ORF">PFISCL1PPCAC_22507</name>
</gene>
<feature type="signal peptide" evidence="1">
    <location>
        <begin position="1"/>
        <end position="30"/>
    </location>
</feature>
<comment type="caution">
    <text evidence="2">The sequence shown here is derived from an EMBL/GenBank/DDBJ whole genome shotgun (WGS) entry which is preliminary data.</text>
</comment>
<evidence type="ECO:0000313" key="2">
    <source>
        <dbReference type="EMBL" id="GMT31210.1"/>
    </source>
</evidence>
<reference evidence="2" key="1">
    <citation type="submission" date="2023-10" db="EMBL/GenBank/DDBJ databases">
        <title>Genome assembly of Pristionchus species.</title>
        <authorList>
            <person name="Yoshida K."/>
            <person name="Sommer R.J."/>
        </authorList>
    </citation>
    <scope>NUCLEOTIDE SEQUENCE</scope>
    <source>
        <strain evidence="2">RS5133</strain>
    </source>
</reference>
<name>A0AAV5WKY3_9BILA</name>
<keyword evidence="3" id="KW-1185">Reference proteome</keyword>
<dbReference type="AlphaFoldDB" id="A0AAV5WKY3"/>
<proteinExistence type="predicted"/>
<sequence>ASCLAPVPMMRVALAALLACLLLLPMPADTRPTTAADYVRMLIERSREDNEGFPVFVVDRDAGATPIDADYSSQYSKRSAESNLRRAARSNSDQVLTNIGAGMFRFG</sequence>
<feature type="non-terminal residue" evidence="2">
    <location>
        <position position="1"/>
    </location>
</feature>
<organism evidence="2 3">
    <name type="scientific">Pristionchus fissidentatus</name>
    <dbReference type="NCBI Taxonomy" id="1538716"/>
    <lineage>
        <taxon>Eukaryota</taxon>
        <taxon>Metazoa</taxon>
        <taxon>Ecdysozoa</taxon>
        <taxon>Nematoda</taxon>
        <taxon>Chromadorea</taxon>
        <taxon>Rhabditida</taxon>
        <taxon>Rhabditina</taxon>
        <taxon>Diplogasteromorpha</taxon>
        <taxon>Diplogasteroidea</taxon>
        <taxon>Neodiplogasteridae</taxon>
        <taxon>Pristionchus</taxon>
    </lineage>
</organism>
<evidence type="ECO:0000256" key="1">
    <source>
        <dbReference type="SAM" id="SignalP"/>
    </source>
</evidence>
<evidence type="ECO:0000313" key="3">
    <source>
        <dbReference type="Proteomes" id="UP001432322"/>
    </source>
</evidence>
<dbReference type="Proteomes" id="UP001432322">
    <property type="component" value="Unassembled WGS sequence"/>
</dbReference>
<keyword evidence="1" id="KW-0732">Signal</keyword>
<feature type="chain" id="PRO_5043372093" evidence="1">
    <location>
        <begin position="31"/>
        <end position="107"/>
    </location>
</feature>
<protein>
    <submittedName>
        <fullName evidence="2">Uncharacterized protein</fullName>
    </submittedName>
</protein>
<accession>A0AAV5WKY3</accession>
<dbReference type="EMBL" id="BTSY01000006">
    <property type="protein sequence ID" value="GMT31210.1"/>
    <property type="molecule type" value="Genomic_DNA"/>
</dbReference>